<dbReference type="Pfam" id="PF13416">
    <property type="entry name" value="SBP_bac_8"/>
    <property type="match status" value="1"/>
</dbReference>
<dbReference type="PANTHER" id="PTHR43649">
    <property type="entry name" value="ARABINOSE-BINDING PROTEIN-RELATED"/>
    <property type="match status" value="1"/>
</dbReference>
<accession>A0A2G3DWP5</accession>
<dbReference type="SUPFAM" id="SSF53850">
    <property type="entry name" value="Periplasmic binding protein-like II"/>
    <property type="match status" value="1"/>
</dbReference>
<dbReference type="RefSeq" id="WP_099391631.1">
    <property type="nucleotide sequence ID" value="NZ_PDYF01000009.1"/>
</dbReference>
<comment type="caution">
    <text evidence="1">The sequence shown here is derived from an EMBL/GenBank/DDBJ whole genome shotgun (WGS) entry which is preliminary data.</text>
</comment>
<organism evidence="1 2">
    <name type="scientific">Pseudobutyrivibrio ruminis</name>
    <dbReference type="NCBI Taxonomy" id="46206"/>
    <lineage>
        <taxon>Bacteria</taxon>
        <taxon>Bacillati</taxon>
        <taxon>Bacillota</taxon>
        <taxon>Clostridia</taxon>
        <taxon>Lachnospirales</taxon>
        <taxon>Lachnospiraceae</taxon>
        <taxon>Pseudobutyrivibrio</taxon>
    </lineage>
</organism>
<reference evidence="1 2" key="1">
    <citation type="submission" date="2017-10" db="EMBL/GenBank/DDBJ databases">
        <title>Resolving the taxonomy of Roseburia spp., Eubacterium rectale and Agathobacter spp. through phylogenomic analysis.</title>
        <authorList>
            <person name="Sheridan P.O."/>
            <person name="Walker A.W."/>
            <person name="Duncan S.H."/>
            <person name="Scott K.P."/>
            <person name="Toole P.W.O."/>
            <person name="Luis P."/>
            <person name="Flint H.J."/>
        </authorList>
    </citation>
    <scope>NUCLEOTIDE SEQUENCE [LARGE SCALE GENOMIC DNA]</scope>
    <source>
        <strain evidence="1 2">JK626</strain>
    </source>
</reference>
<dbReference type="PROSITE" id="PS51257">
    <property type="entry name" value="PROKAR_LIPOPROTEIN"/>
    <property type="match status" value="1"/>
</dbReference>
<dbReference type="AlphaFoldDB" id="A0A2G3DWP5"/>
<gene>
    <name evidence="1" type="ORF">CSX01_04780</name>
</gene>
<dbReference type="Proteomes" id="UP000225889">
    <property type="component" value="Unassembled WGS sequence"/>
</dbReference>
<dbReference type="Gene3D" id="3.40.190.10">
    <property type="entry name" value="Periplasmic binding protein-like II"/>
    <property type="match status" value="2"/>
</dbReference>
<dbReference type="InterPro" id="IPR006059">
    <property type="entry name" value="SBP"/>
</dbReference>
<name>A0A2G3DWP5_9FIRM</name>
<evidence type="ECO:0000313" key="2">
    <source>
        <dbReference type="Proteomes" id="UP000225889"/>
    </source>
</evidence>
<protein>
    <submittedName>
        <fullName evidence="1">ABC transporter substrate-binding protein</fullName>
    </submittedName>
</protein>
<evidence type="ECO:0000313" key="1">
    <source>
        <dbReference type="EMBL" id="PHU35439.1"/>
    </source>
</evidence>
<sequence length="436" mass="47894">MKERYWYEREIIITVISWTNGASLVGCGGATEGGTAGGDTGKTIRLVNGKIEVDSQLKKLAEMYEKETGVHVEIESMGGGIDIQGELKAYYQSDNMPDIFVCGGAADFDNWDGLLQDMSDQEWVQDTDAAFTNDEGVVGFPYTTEAVGLAYNADILARAGVDPASITGPESMRQAFETIDSKKDELGLTAVIGYFAEPVNLYWSTGNHLFGTYLDSGLDREDRTYIDMLSDGGKIDDERFAAFADMVELFNEYSDQSLLVSGTYDQQILNFASGKYAFVTQGSWIGATMTGDDADAYAEAHNFECGMIPYAFEEGMDTILTNSPSWWAVYKDGNVAEAEAFLQWMAGEEAQEVLVMEAGFISPYKSCKFVANDPFAGTISSYTLAGKTSAWHWLEMTDGYSQNYTGQVFADFASGTLSKDEFIETFKQVTENAYAQ</sequence>
<dbReference type="EMBL" id="PDYF01000009">
    <property type="protein sequence ID" value="PHU35439.1"/>
    <property type="molecule type" value="Genomic_DNA"/>
</dbReference>
<dbReference type="InterPro" id="IPR050490">
    <property type="entry name" value="Bact_solute-bd_prot1"/>
</dbReference>
<dbReference type="PANTHER" id="PTHR43649:SF12">
    <property type="entry name" value="DIACETYLCHITOBIOSE BINDING PROTEIN DASA"/>
    <property type="match status" value="1"/>
</dbReference>
<reference evidence="1 2" key="2">
    <citation type="submission" date="2017-10" db="EMBL/GenBank/DDBJ databases">
        <authorList>
            <person name="Banno H."/>
            <person name="Chua N.-H."/>
        </authorList>
    </citation>
    <scope>NUCLEOTIDE SEQUENCE [LARGE SCALE GENOMIC DNA]</scope>
    <source>
        <strain evidence="1 2">JK626</strain>
    </source>
</reference>
<proteinExistence type="predicted"/>